<accession>A0A0A7FXZ3</accession>
<dbReference type="GO" id="GO:0016020">
    <property type="term" value="C:membrane"/>
    <property type="evidence" value="ECO:0007669"/>
    <property type="project" value="UniProtKB-SubCell"/>
</dbReference>
<feature type="transmembrane region" description="Helical" evidence="5">
    <location>
        <begin position="60"/>
        <end position="79"/>
    </location>
</feature>
<evidence type="ECO:0000256" key="2">
    <source>
        <dbReference type="ARBA" id="ARBA00022692"/>
    </source>
</evidence>
<feature type="transmembrane region" description="Helical" evidence="5">
    <location>
        <begin position="315"/>
        <end position="340"/>
    </location>
</feature>
<evidence type="ECO:0000313" key="8">
    <source>
        <dbReference type="Proteomes" id="UP000030635"/>
    </source>
</evidence>
<sequence>MEYIKKNNMSFYALIFLIIFSIKISGRDYLGITILYNTLFIILLNKIFIKKYIIMKIKIIYILFIYYFYIVFVDIYRLMFLKYSIINILNILIYGFLPITAFIIGLSISKKRNIEIIDKIIKIIVVIEFLISIGQLYSPILRKITLNIFSNYDKYAEKFEIGSPRVVGSIGNPNTFALFLFILLILLMNGFENKAKFRFLDIIICLICIYNIILTKSRTIFILMITYLCLYIIISKIKIKLKVLFLLILICFTSLNTIQINNVFGRIDKTSIQSMGNRKEIWNSALESKNKSEFELILGDSKLTSERFTKTTDNYYITIFIIYGSIGVLIYLINNIIILFYINKYIHVKYRLGLIISLIVIFISDITGTFNRNIKIEMFIFLLIGYLTVNGKSEKFNEVEYENFNNW</sequence>
<dbReference type="PANTHER" id="PTHR37422">
    <property type="entry name" value="TEICHURONIC ACID BIOSYNTHESIS PROTEIN TUAE"/>
    <property type="match status" value="1"/>
</dbReference>
<feature type="transmembrane region" description="Helical" evidence="5">
    <location>
        <begin position="244"/>
        <end position="264"/>
    </location>
</feature>
<evidence type="ECO:0000256" key="4">
    <source>
        <dbReference type="ARBA" id="ARBA00023136"/>
    </source>
</evidence>
<dbReference type="HOGENOM" id="CLU_675598_0_0_9"/>
<feature type="transmembrane region" description="Helical" evidence="5">
    <location>
        <begin position="352"/>
        <end position="370"/>
    </location>
</feature>
<feature type="transmembrane region" description="Helical" evidence="5">
    <location>
        <begin position="120"/>
        <end position="137"/>
    </location>
</feature>
<gene>
    <name evidence="7" type="ORF">U729_532</name>
</gene>
<evidence type="ECO:0000256" key="5">
    <source>
        <dbReference type="SAM" id="Phobius"/>
    </source>
</evidence>
<feature type="transmembrane region" description="Helical" evidence="5">
    <location>
        <begin position="198"/>
        <end position="214"/>
    </location>
</feature>
<dbReference type="InterPro" id="IPR051533">
    <property type="entry name" value="WaaL-like"/>
</dbReference>
<feature type="transmembrane region" description="Helical" evidence="5">
    <location>
        <begin position="30"/>
        <end position="48"/>
    </location>
</feature>
<keyword evidence="8" id="KW-1185">Reference proteome</keyword>
<feature type="transmembrane region" description="Helical" evidence="5">
    <location>
        <begin position="220"/>
        <end position="237"/>
    </location>
</feature>
<dbReference type="EMBL" id="CP006905">
    <property type="protein sequence ID" value="AIY84514.1"/>
    <property type="molecule type" value="Genomic_DNA"/>
</dbReference>
<evidence type="ECO:0000256" key="1">
    <source>
        <dbReference type="ARBA" id="ARBA00004141"/>
    </source>
</evidence>
<keyword evidence="2 5" id="KW-0812">Transmembrane</keyword>
<evidence type="ECO:0000259" key="6">
    <source>
        <dbReference type="Pfam" id="PF04932"/>
    </source>
</evidence>
<dbReference type="AlphaFoldDB" id="A0A0A7FXZ3"/>
<dbReference type="PANTHER" id="PTHR37422:SF13">
    <property type="entry name" value="LIPOPOLYSACCHARIDE BIOSYNTHESIS PROTEIN PA4999-RELATED"/>
    <property type="match status" value="1"/>
</dbReference>
<feature type="transmembrane region" description="Helical" evidence="5">
    <location>
        <begin position="174"/>
        <end position="191"/>
    </location>
</feature>
<proteinExistence type="predicted"/>
<feature type="transmembrane region" description="Helical" evidence="5">
    <location>
        <begin position="7"/>
        <end position="24"/>
    </location>
</feature>
<evidence type="ECO:0000313" key="7">
    <source>
        <dbReference type="EMBL" id="AIY84514.1"/>
    </source>
</evidence>
<keyword evidence="3 5" id="KW-1133">Transmembrane helix</keyword>
<feature type="transmembrane region" description="Helical" evidence="5">
    <location>
        <begin position="85"/>
        <end position="108"/>
    </location>
</feature>
<dbReference type="Proteomes" id="UP000030635">
    <property type="component" value="Chromosome"/>
</dbReference>
<keyword evidence="7" id="KW-0436">Ligase</keyword>
<protein>
    <submittedName>
        <fullName evidence="7">O-antigen ligase like membrane family protein</fullName>
    </submittedName>
</protein>
<dbReference type="InterPro" id="IPR007016">
    <property type="entry name" value="O-antigen_ligase-rel_domated"/>
</dbReference>
<dbReference type="KEGG" id="cbv:U729_532"/>
<keyword evidence="4 5" id="KW-0472">Membrane</keyword>
<dbReference type="Pfam" id="PF04932">
    <property type="entry name" value="Wzy_C"/>
    <property type="match status" value="1"/>
</dbReference>
<reference evidence="7 8" key="1">
    <citation type="journal article" date="2015" name="Infect. Genet. Evol.">
        <title>Genomic sequences of six botulinum neurotoxin-producing strains representing three clostridial species illustrate the mobility and diversity of botulinum neurotoxin genes.</title>
        <authorList>
            <person name="Smith T.J."/>
            <person name="Hill K.K."/>
            <person name="Xie G."/>
            <person name="Foley B.T."/>
            <person name="Williamson C.H."/>
            <person name="Foster J.T."/>
            <person name="Johnson S.L."/>
            <person name="Chertkov O."/>
            <person name="Teshima H."/>
            <person name="Gibbons H.S."/>
            <person name="Johnsky L.A."/>
            <person name="Karavis M.A."/>
            <person name="Smith L.A."/>
        </authorList>
    </citation>
    <scope>NUCLEOTIDE SEQUENCE [LARGE SCALE GENOMIC DNA]</scope>
    <source>
        <strain evidence="7">Sullivan</strain>
    </source>
</reference>
<feature type="domain" description="O-antigen ligase-related" evidence="6">
    <location>
        <begin position="204"/>
        <end position="332"/>
    </location>
</feature>
<organism evidence="7 8">
    <name type="scientific">Clostridium baratii str. Sullivan</name>
    <dbReference type="NCBI Taxonomy" id="1415775"/>
    <lineage>
        <taxon>Bacteria</taxon>
        <taxon>Bacillati</taxon>
        <taxon>Bacillota</taxon>
        <taxon>Clostridia</taxon>
        <taxon>Eubacteriales</taxon>
        <taxon>Clostridiaceae</taxon>
        <taxon>Clostridium</taxon>
    </lineage>
</organism>
<comment type="subcellular location">
    <subcellularLocation>
        <location evidence="1">Membrane</location>
        <topology evidence="1">Multi-pass membrane protein</topology>
    </subcellularLocation>
</comment>
<dbReference type="GO" id="GO:0016874">
    <property type="term" value="F:ligase activity"/>
    <property type="evidence" value="ECO:0007669"/>
    <property type="project" value="UniProtKB-KW"/>
</dbReference>
<evidence type="ECO:0000256" key="3">
    <source>
        <dbReference type="ARBA" id="ARBA00022989"/>
    </source>
</evidence>
<name>A0A0A7FXZ3_9CLOT</name>